<evidence type="ECO:0000256" key="1">
    <source>
        <dbReference type="SAM" id="Phobius"/>
    </source>
</evidence>
<keyword evidence="1" id="KW-0812">Transmembrane</keyword>
<proteinExistence type="predicted"/>
<reference evidence="2 3" key="1">
    <citation type="submission" date="2022-09" db="EMBL/GenBank/DDBJ databases">
        <title>Complete genome sequence of Janibacter terrae strain COS04-44, PCL-degrading bacteria isolated from oil spilled coast.</title>
        <authorList>
            <person name="Park H."/>
            <person name="Kim J.Y."/>
            <person name="An S.H."/>
            <person name="Lee C.M."/>
            <person name="Weon H.-Y."/>
        </authorList>
    </citation>
    <scope>NUCLEOTIDE SEQUENCE [LARGE SCALE GENOMIC DNA]</scope>
    <source>
        <strain evidence="2 3">COS04-44</strain>
    </source>
</reference>
<keyword evidence="1" id="KW-1133">Transmembrane helix</keyword>
<feature type="transmembrane region" description="Helical" evidence="1">
    <location>
        <begin position="38"/>
        <end position="60"/>
    </location>
</feature>
<name>A0ABZ2FH84_9MICO</name>
<gene>
    <name evidence="2" type="ORF">N5P18_01365</name>
</gene>
<protein>
    <recommendedName>
        <fullName evidence="4">DUF3137 domain-containing protein</fullName>
    </recommendedName>
</protein>
<sequence>MMSRRTKAAMFAALIAAFTVMLLGGAVLFVADGQPWAALAWTLLLAVGTIVTSAGLVGFLRETDPDLVDEGGHVVVEAPSRPLPPATDRKDPWPYEWLAPALAQAFDGTPYVVMSNGSSILVRADLVDTRWQHVATTHRLRHTFVTRFVPTGRPGVIRRTDESRRLETSAGPTRLGAQLGVASGRQWGYTRRIEYGLGLDGFRRRVDYEFSTDEINEPVREIMRMAGWRATLDAEAKGALVMGGLGLSAAVVVPAVLVVQALLD</sequence>
<evidence type="ECO:0000313" key="3">
    <source>
        <dbReference type="Proteomes" id="UP001381003"/>
    </source>
</evidence>
<organism evidence="2 3">
    <name type="scientific">Janibacter terrae</name>
    <dbReference type="NCBI Taxonomy" id="103817"/>
    <lineage>
        <taxon>Bacteria</taxon>
        <taxon>Bacillati</taxon>
        <taxon>Actinomycetota</taxon>
        <taxon>Actinomycetes</taxon>
        <taxon>Micrococcales</taxon>
        <taxon>Intrasporangiaceae</taxon>
        <taxon>Janibacter</taxon>
    </lineage>
</organism>
<dbReference type="RefSeq" id="WP_338538444.1">
    <property type="nucleotide sequence ID" value="NZ_CP104874.1"/>
</dbReference>
<dbReference type="Proteomes" id="UP001381003">
    <property type="component" value="Chromosome"/>
</dbReference>
<dbReference type="EMBL" id="CP104874">
    <property type="protein sequence ID" value="WWF05553.1"/>
    <property type="molecule type" value="Genomic_DNA"/>
</dbReference>
<feature type="transmembrane region" description="Helical" evidence="1">
    <location>
        <begin position="239"/>
        <end position="263"/>
    </location>
</feature>
<evidence type="ECO:0008006" key="4">
    <source>
        <dbReference type="Google" id="ProtNLM"/>
    </source>
</evidence>
<accession>A0ABZ2FH84</accession>
<keyword evidence="1" id="KW-0472">Membrane</keyword>
<evidence type="ECO:0000313" key="2">
    <source>
        <dbReference type="EMBL" id="WWF05553.1"/>
    </source>
</evidence>
<keyword evidence="3" id="KW-1185">Reference proteome</keyword>